<comment type="caution">
    <text evidence="1">The sequence shown here is derived from an EMBL/GenBank/DDBJ whole genome shotgun (WGS) entry which is preliminary data.</text>
</comment>
<sequence length="79" mass="8624">MRVVLTIKESSHGLWCIRGGKALLYDQLRFAQAIRLARGLAREEHASSGRTVSVELTCAEFTIALVQYAAPGAPRRIAA</sequence>
<evidence type="ECO:0000313" key="2">
    <source>
        <dbReference type="Proteomes" id="UP000252387"/>
    </source>
</evidence>
<keyword evidence="2" id="KW-1185">Reference proteome</keyword>
<dbReference type="AlphaFoldDB" id="A0A368KAL7"/>
<dbReference type="Proteomes" id="UP000252387">
    <property type="component" value="Unassembled WGS sequence"/>
</dbReference>
<evidence type="ECO:0000313" key="1">
    <source>
        <dbReference type="EMBL" id="RCS28991.1"/>
    </source>
</evidence>
<organism evidence="1 2">
    <name type="scientific">Rhodanobacter denitrificans</name>
    <dbReference type="NCBI Taxonomy" id="666685"/>
    <lineage>
        <taxon>Bacteria</taxon>
        <taxon>Pseudomonadati</taxon>
        <taxon>Pseudomonadota</taxon>
        <taxon>Gammaproteobacteria</taxon>
        <taxon>Lysobacterales</taxon>
        <taxon>Rhodanobacteraceae</taxon>
        <taxon>Rhodanobacter</taxon>
    </lineage>
</organism>
<proteinExistence type="predicted"/>
<dbReference type="OrthoDB" id="5958102at2"/>
<reference evidence="1 2" key="1">
    <citation type="submission" date="2018-05" db="EMBL/GenBank/DDBJ databases">
        <title>Draft genome sequence of Rhodanobacter denitrificans Yn1 isolated from gold copper mine.</title>
        <authorList>
            <person name="Yang N."/>
            <person name="Mazhar H.S."/>
            <person name="Rensing C."/>
        </authorList>
    </citation>
    <scope>NUCLEOTIDE SEQUENCE [LARGE SCALE GENOMIC DNA]</scope>
    <source>
        <strain evidence="1 2">Yn1</strain>
    </source>
</reference>
<evidence type="ECO:0008006" key="3">
    <source>
        <dbReference type="Google" id="ProtNLM"/>
    </source>
</evidence>
<dbReference type="EMBL" id="QFWQ01000009">
    <property type="protein sequence ID" value="RCS28991.1"/>
    <property type="molecule type" value="Genomic_DNA"/>
</dbReference>
<protein>
    <recommendedName>
        <fullName evidence="3">DUF2188 domain-containing protein</fullName>
    </recommendedName>
</protein>
<name>A0A368KAL7_9GAMM</name>
<accession>A0A368KAL7</accession>
<gene>
    <name evidence="1" type="ORF">DEO45_14515</name>
</gene>